<dbReference type="EMBL" id="AAXMUW010000001">
    <property type="protein sequence ID" value="EGQ9133651.1"/>
    <property type="molecule type" value="Genomic_DNA"/>
</dbReference>
<organism evidence="2 3">
    <name type="scientific">Vibrio alginolyticus</name>
    <dbReference type="NCBI Taxonomy" id="663"/>
    <lineage>
        <taxon>Bacteria</taxon>
        <taxon>Pseudomonadati</taxon>
        <taxon>Pseudomonadota</taxon>
        <taxon>Gammaproteobacteria</taxon>
        <taxon>Vibrionales</taxon>
        <taxon>Vibrionaceae</taxon>
        <taxon>Vibrio</taxon>
    </lineage>
</organism>
<dbReference type="InterPro" id="IPR046748">
    <property type="entry name" value="HipA_2"/>
</dbReference>
<dbReference type="Pfam" id="PF20613">
    <property type="entry name" value="HipA_2"/>
    <property type="match status" value="1"/>
</dbReference>
<evidence type="ECO:0000259" key="1">
    <source>
        <dbReference type="Pfam" id="PF20613"/>
    </source>
</evidence>
<name>A0AA36XLZ4_VIBAL</name>
<protein>
    <recommendedName>
        <fullName evidence="1">HipA-like kinase domain-containing protein</fullName>
    </recommendedName>
</protein>
<gene>
    <name evidence="2" type="ORF">GHY86_00600</name>
</gene>
<evidence type="ECO:0000313" key="2">
    <source>
        <dbReference type="EMBL" id="EGQ9133651.1"/>
    </source>
</evidence>
<proteinExistence type="predicted"/>
<reference evidence="2" key="1">
    <citation type="submission" date="2019-11" db="EMBL/GenBank/DDBJ databases">
        <authorList>
            <consortium name="PulseNet: The National Subtyping Network for Foodborne Disease Surveillance"/>
            <person name="Tarr C.L."/>
            <person name="Trees E."/>
            <person name="Katz L.S."/>
            <person name="Carleton-Romer H.A."/>
            <person name="Stroika S."/>
            <person name="Kucerova Z."/>
            <person name="Roache K.F."/>
            <person name="Sabol A.L."/>
            <person name="Besser J."/>
            <person name="Gerner-Smidt P."/>
        </authorList>
    </citation>
    <scope>NUCLEOTIDE SEQUENCE</scope>
    <source>
        <strain evidence="2">PNUSAV001129</strain>
    </source>
</reference>
<accession>A0AA36XLZ4</accession>
<sequence>MTTDKKLEVESSEEKKILVPHQFQQQVLFPIEIVETYPSKQNSADLSLIGKGRDGKHYAIKTTKDNNGFVPASEFFCHHLARLVAIPTPAFENVKLSCGSMAFGSVWEGGVTTINAFPQVLDILKGNTVVEDLDTFLSKVYAFDLFVNNEDRHFGNYIFRDSFNSKKIALAFDFSRAWKETDPFGYESLEPNSKTSMCNNIIRKHQCYDKAASLQVLDEISKISREDIESILNLMHDSWMSETDKNVILDWWGSNEFNERIEKLKGVV</sequence>
<evidence type="ECO:0000313" key="3">
    <source>
        <dbReference type="Proteomes" id="UP000714625"/>
    </source>
</evidence>
<feature type="domain" description="HipA-like kinase" evidence="1">
    <location>
        <begin position="49"/>
        <end position="241"/>
    </location>
</feature>
<dbReference type="AlphaFoldDB" id="A0AA36XLZ4"/>
<comment type="caution">
    <text evidence="2">The sequence shown here is derived from an EMBL/GenBank/DDBJ whole genome shotgun (WGS) entry which is preliminary data.</text>
</comment>
<dbReference type="Proteomes" id="UP000714625">
    <property type="component" value="Unassembled WGS sequence"/>
</dbReference>